<feature type="domain" description="Asparaginase/glutaminase C-terminal" evidence="7">
    <location>
        <begin position="189"/>
        <end position="297"/>
    </location>
</feature>
<dbReference type="GO" id="GO:0006520">
    <property type="term" value="P:amino acid metabolic process"/>
    <property type="evidence" value="ECO:0007669"/>
    <property type="project" value="InterPro"/>
</dbReference>
<dbReference type="PIRSF" id="PIRSF001220">
    <property type="entry name" value="L-ASNase_gatD"/>
    <property type="match status" value="1"/>
</dbReference>
<keyword evidence="9" id="KW-1185">Reference proteome</keyword>
<dbReference type="Gene3D" id="3.40.50.40">
    <property type="match status" value="1"/>
</dbReference>
<dbReference type="PANTHER" id="PTHR11707:SF28">
    <property type="entry name" value="60 KDA LYSOPHOSPHOLIPASE"/>
    <property type="match status" value="1"/>
</dbReference>
<dbReference type="EMBL" id="OCTN01000001">
    <property type="protein sequence ID" value="SOH92270.1"/>
    <property type="molecule type" value="Genomic_DNA"/>
</dbReference>
<evidence type="ECO:0000256" key="5">
    <source>
        <dbReference type="PROSITE-ProRule" id="PRU10100"/>
    </source>
</evidence>
<evidence type="ECO:0000256" key="1">
    <source>
        <dbReference type="ARBA" id="ARBA00010518"/>
    </source>
</evidence>
<dbReference type="PROSITE" id="PS00144">
    <property type="entry name" value="ASN_GLN_ASE_1"/>
    <property type="match status" value="1"/>
</dbReference>
<evidence type="ECO:0000259" key="6">
    <source>
        <dbReference type="Pfam" id="PF00710"/>
    </source>
</evidence>
<dbReference type="Pfam" id="PF17763">
    <property type="entry name" value="Asparaginase_C"/>
    <property type="match status" value="1"/>
</dbReference>
<dbReference type="SUPFAM" id="SSF53774">
    <property type="entry name" value="Glutaminase/Asparaginase"/>
    <property type="match status" value="1"/>
</dbReference>
<dbReference type="InterPro" id="IPR020827">
    <property type="entry name" value="Asparaginase/glutaminase_AS1"/>
</dbReference>
<evidence type="ECO:0000256" key="2">
    <source>
        <dbReference type="PIRSR" id="PIRSR001220-1"/>
    </source>
</evidence>
<dbReference type="PANTHER" id="PTHR11707">
    <property type="entry name" value="L-ASPARAGINASE"/>
    <property type="match status" value="1"/>
</dbReference>
<comment type="similarity">
    <text evidence="1">Belongs to the asparaginase 1 family.</text>
</comment>
<dbReference type="PROSITE" id="PS51732">
    <property type="entry name" value="ASN_GLN_ASE_3"/>
    <property type="match status" value="1"/>
</dbReference>
<dbReference type="InterPro" id="IPR036152">
    <property type="entry name" value="Asp/glu_Ase-like_sf"/>
</dbReference>
<dbReference type="InterPro" id="IPR027475">
    <property type="entry name" value="Asparaginase/glutaminase_AS2"/>
</dbReference>
<protein>
    <submittedName>
        <fullName evidence="8">L-asparaginase</fullName>
    </submittedName>
</protein>
<dbReference type="PIRSF" id="PIRSF500176">
    <property type="entry name" value="L_ASNase"/>
    <property type="match status" value="1"/>
</dbReference>
<dbReference type="CDD" id="cd08963">
    <property type="entry name" value="L-asparaginase_I"/>
    <property type="match status" value="1"/>
</dbReference>
<dbReference type="OrthoDB" id="9788068at2"/>
<dbReference type="Gene3D" id="3.40.50.1170">
    <property type="entry name" value="L-asparaginase, N-terminal domain"/>
    <property type="match status" value="1"/>
</dbReference>
<dbReference type="InterPro" id="IPR037152">
    <property type="entry name" value="L-asparaginase_N_sf"/>
</dbReference>
<reference evidence="9" key="1">
    <citation type="submission" date="2017-09" db="EMBL/GenBank/DDBJ databases">
        <authorList>
            <person name="Varghese N."/>
            <person name="Submissions S."/>
        </authorList>
    </citation>
    <scope>NUCLEOTIDE SEQUENCE [LARGE SCALE GENOMIC DNA]</scope>
    <source>
        <strain evidence="9">C7</strain>
    </source>
</reference>
<accession>A0A2C9CM59</accession>
<dbReference type="SMART" id="SM00870">
    <property type="entry name" value="Asparaginase"/>
    <property type="match status" value="1"/>
</dbReference>
<feature type="active site" evidence="4">
    <location>
        <position position="12"/>
    </location>
</feature>
<dbReference type="PROSITE" id="PS00917">
    <property type="entry name" value="ASN_GLN_ASE_2"/>
    <property type="match status" value="1"/>
</dbReference>
<evidence type="ECO:0000256" key="3">
    <source>
        <dbReference type="PIRSR" id="PIRSR001220-2"/>
    </source>
</evidence>
<gene>
    <name evidence="8" type="ORF">SAMN06273572_101111</name>
</gene>
<feature type="domain" description="L-asparaginase N-terminal" evidence="6">
    <location>
        <begin position="4"/>
        <end position="170"/>
    </location>
</feature>
<dbReference type="Pfam" id="PF00710">
    <property type="entry name" value="Asparaginase"/>
    <property type="match status" value="1"/>
</dbReference>
<dbReference type="Proteomes" id="UP000220034">
    <property type="component" value="Unassembled WGS sequence"/>
</dbReference>
<evidence type="ECO:0000259" key="7">
    <source>
        <dbReference type="Pfam" id="PF17763"/>
    </source>
</evidence>
<dbReference type="AlphaFoldDB" id="A0A2C9CM59"/>
<dbReference type="InterPro" id="IPR040919">
    <property type="entry name" value="Asparaginase_C"/>
</dbReference>
<dbReference type="PRINTS" id="PR00139">
    <property type="entry name" value="ASNGLNASE"/>
</dbReference>
<dbReference type="InterPro" id="IPR041725">
    <property type="entry name" value="L-asparaginase_I"/>
</dbReference>
<dbReference type="InterPro" id="IPR006034">
    <property type="entry name" value="Asparaginase/glutaminase-like"/>
</dbReference>
<dbReference type="InterPro" id="IPR027474">
    <property type="entry name" value="L-asparaginase_N"/>
</dbReference>
<proteinExistence type="inferred from homology"/>
<feature type="active site" description="O-isoaspartyl threonine intermediate" evidence="2">
    <location>
        <position position="12"/>
    </location>
</feature>
<name>A0A2C9CM59_9RHOB</name>
<organism evidence="8 9">
    <name type="scientific">Pontivivens marinum</name>
    <dbReference type="NCBI Taxonomy" id="1690039"/>
    <lineage>
        <taxon>Bacteria</taxon>
        <taxon>Pseudomonadati</taxon>
        <taxon>Pseudomonadota</taxon>
        <taxon>Alphaproteobacteria</taxon>
        <taxon>Rhodobacterales</taxon>
        <taxon>Paracoccaceae</taxon>
        <taxon>Pontivivens</taxon>
    </lineage>
</organism>
<evidence type="ECO:0000256" key="4">
    <source>
        <dbReference type="PROSITE-ProRule" id="PRU10099"/>
    </source>
</evidence>
<feature type="binding site" evidence="3">
    <location>
        <begin position="80"/>
        <end position="81"/>
    </location>
    <ligand>
        <name>substrate</name>
    </ligand>
</feature>
<dbReference type="RefSeq" id="WP_097927867.1">
    <property type="nucleotide sequence ID" value="NZ_OCTN01000001.1"/>
</dbReference>
<sequence length="312" mass="32413">MRPVCVLYTGGTIGMIPGASGLAPDLEFEATFRAAVPEFDFEWVQIPEPYDSSVMTQRDWVAIADLIRGRDCGVVVLHGTDTMAYTAAALSFLLGDLHAPVVLSGSQIPMQSADSDAVANVRLALQVARESPRAEVMIAFGGKVLRGNRADKRHAQDFDAFVSPNLPPLDWRVADLQAVPRVGTQVEPVGLIKLHPGIGGAIVDSFADLSGLVIEAFGSGNVPGEGTSFHAALSRARARGQEIVVVTQCGAGRLAAGAYQAGQAVTALGLISGGDMVTPAAVAKLGWLLAQGLRGPDLAAQMAAPFAGECSA</sequence>
<dbReference type="GO" id="GO:0004067">
    <property type="term" value="F:asparaginase activity"/>
    <property type="evidence" value="ECO:0007669"/>
    <property type="project" value="UniProtKB-UniRule"/>
</dbReference>
<evidence type="ECO:0000313" key="8">
    <source>
        <dbReference type="EMBL" id="SOH92270.1"/>
    </source>
</evidence>
<feature type="active site" evidence="5">
    <location>
        <position position="80"/>
    </location>
</feature>
<dbReference type="InterPro" id="IPR027473">
    <property type="entry name" value="L-asparaginase_C"/>
</dbReference>
<feature type="binding site" evidence="3">
    <location>
        <position position="52"/>
    </location>
    <ligand>
        <name>substrate</name>
    </ligand>
</feature>
<evidence type="ECO:0000313" key="9">
    <source>
        <dbReference type="Proteomes" id="UP000220034"/>
    </source>
</evidence>